<organism evidence="2">
    <name type="scientific">freshwater metagenome</name>
    <dbReference type="NCBI Taxonomy" id="449393"/>
    <lineage>
        <taxon>unclassified sequences</taxon>
        <taxon>metagenomes</taxon>
        <taxon>ecological metagenomes</taxon>
    </lineage>
</organism>
<evidence type="ECO:0000313" key="2">
    <source>
        <dbReference type="EMBL" id="CAB4855983.1"/>
    </source>
</evidence>
<evidence type="ECO:0000313" key="1">
    <source>
        <dbReference type="EMBL" id="CAB4769202.1"/>
    </source>
</evidence>
<dbReference type="EMBL" id="CAFBLI010000004">
    <property type="protein sequence ID" value="CAB4855983.1"/>
    <property type="molecule type" value="Genomic_DNA"/>
</dbReference>
<sequence length="1072" mass="119512">MNVSYTHYPDVMTLEIPADSGIAEQLVTYDLLNEALCRALFTVEMANRPVYLEITEEVQLQVSNELGIDPATLEETIFECVNSQIHHSDLPILFDKMKNSLGTWYRNCNEAVEKSNPVPSYPHIPLLLAFTISASDMGGEGGYSTNAYYPRLQGNLGLPDKKIVEESYRKVATIFWSALNLWLDKFLSSKRGIGTAYSISAFKYVGFALSQALVRSVDRKKLPKLFRENNFSPFTSLVERDMQNIIDAWMKREDSYFSSYRNPSKPLQKLWEKDDAKTRIASIACRELELWDGAVSGGHLEDDQISKQDFQVRLEAFETSFPSSAMHFNFSFSAPISSKESHVIGIKRRDGEADAKIQVLMDQSGWWRPDTSFPPVGSRDLLEGMLTVDIGREFNIERYPKRLVVFRHDELSRRYQEVERTEIGIRTLLAIQNNGNFVSKVSEVLSKCARPGWAVLGAKDIAGIPDGWVMAINVELVMPPENSSLSPDGSLEGLKPIFGGTLNFSGGFQLPGRPPKWHSDIDFEIRGSVLGAEKISMQICIEDDSETVVLAREFYEATGVWKIDASTLINNNYAVKLFMDSENKPVTEKTLRLRSSDSIDEASWKSSERLVHDFTDTVLGVVQTVPLQESISSFVDGSITKKASNVKIYAEEIPPNEKIWWVNQPSGNMTNRKFEQIALQSVTAASCFGTARHNFVIPPTVPSRSRQGFEKSDSGNIQGTCKYCGLHKKFAANPWVAERNKLKKENVAKKVATSAEAVVVQTPRVSLSNMPPVENRRTRHVEVLDGLMHVGGGSGLALEMLASAIDPGALFKYQFALELDQLALIDCRLDEFFQIRSWEVAPTSFASCGDHIVITGFCSKSLLESIRNSLTEGKIISFEEIESFTLPRIIGAKQSDIAVISNKMNIPYLREPVLEMLSILPPIAELVESLPKRAVPGFESISQFEPASNSWVETSNIDEVGGYRIQGEYRNRYVTRTAQDLRNNSVSFVSAELAKHFQAAELGIALLAFDYANKKLIVPLGATLPGLYGRSAVLASGKLPERDSTGKLLIYNNINSQTARLLAAKLGRARIE</sequence>
<proteinExistence type="predicted"/>
<gene>
    <name evidence="1" type="ORF">UFOPK2922_00240</name>
    <name evidence="2" type="ORF">UFOPK3306_00116</name>
</gene>
<dbReference type="EMBL" id="CAEZZS010000006">
    <property type="protein sequence ID" value="CAB4769202.1"/>
    <property type="molecule type" value="Genomic_DNA"/>
</dbReference>
<protein>
    <submittedName>
        <fullName evidence="2">Unannotated protein</fullName>
    </submittedName>
</protein>
<reference evidence="2" key="1">
    <citation type="submission" date="2020-05" db="EMBL/GenBank/DDBJ databases">
        <authorList>
            <person name="Chiriac C."/>
            <person name="Salcher M."/>
            <person name="Ghai R."/>
            <person name="Kavagutti S V."/>
        </authorList>
    </citation>
    <scope>NUCLEOTIDE SEQUENCE</scope>
</reference>
<accession>A0A6J7CLS5</accession>
<name>A0A6J7CLS5_9ZZZZ</name>
<dbReference type="AlphaFoldDB" id="A0A6J7CLS5"/>